<gene>
    <name evidence="14" type="primary">st8sia6</name>
</gene>
<dbReference type="GO" id="GO:0000139">
    <property type="term" value="C:Golgi membrane"/>
    <property type="evidence" value="ECO:0007669"/>
    <property type="project" value="UniProtKB-SubCell"/>
</dbReference>
<dbReference type="CTD" id="338596"/>
<keyword evidence="4" id="KW-0808">Transferase</keyword>
<dbReference type="InterPro" id="IPR050943">
    <property type="entry name" value="Glycosyltr_29_Sialyltrsf"/>
</dbReference>
<evidence type="ECO:0000256" key="5">
    <source>
        <dbReference type="ARBA" id="ARBA00022692"/>
    </source>
</evidence>
<keyword evidence="13" id="KW-1185">Reference proteome</keyword>
<evidence type="ECO:0000256" key="10">
    <source>
        <dbReference type="ARBA" id="ARBA00023157"/>
    </source>
</evidence>
<organism evidence="13 14">
    <name type="scientific">Clupea harengus</name>
    <name type="common">Atlantic herring</name>
    <dbReference type="NCBI Taxonomy" id="7950"/>
    <lineage>
        <taxon>Eukaryota</taxon>
        <taxon>Metazoa</taxon>
        <taxon>Chordata</taxon>
        <taxon>Craniata</taxon>
        <taxon>Vertebrata</taxon>
        <taxon>Euteleostomi</taxon>
        <taxon>Actinopterygii</taxon>
        <taxon>Neopterygii</taxon>
        <taxon>Teleostei</taxon>
        <taxon>Clupei</taxon>
        <taxon>Clupeiformes</taxon>
        <taxon>Clupeoidei</taxon>
        <taxon>Clupeidae</taxon>
        <taxon>Clupea</taxon>
    </lineage>
</organism>
<comment type="similarity">
    <text evidence="2">Belongs to the glycosyltransferase 29 family.</text>
</comment>
<accession>A0A6P3VHU6</accession>
<dbReference type="InterPro" id="IPR012163">
    <property type="entry name" value="Sialyl_trans"/>
</dbReference>
<dbReference type="InterPro" id="IPR038578">
    <property type="entry name" value="GT29-like_sf"/>
</dbReference>
<dbReference type="Gene3D" id="3.90.1480.20">
    <property type="entry name" value="Glycosyl transferase family 29"/>
    <property type="match status" value="1"/>
</dbReference>
<comment type="subcellular location">
    <subcellularLocation>
        <location evidence="1">Golgi apparatus membrane</location>
        <topology evidence="1">Single-pass type II membrane protein</topology>
    </subcellularLocation>
</comment>
<keyword evidence="11" id="KW-0325">Glycoprotein</keyword>
<keyword evidence="10" id="KW-1015">Disulfide bond</keyword>
<dbReference type="GO" id="GO:0071699">
    <property type="term" value="P:olfactory placode morphogenesis"/>
    <property type="evidence" value="ECO:0007669"/>
    <property type="project" value="Ensembl"/>
</dbReference>
<dbReference type="GO" id="GO:0009311">
    <property type="term" value="P:oligosaccharide metabolic process"/>
    <property type="evidence" value="ECO:0007669"/>
    <property type="project" value="TreeGrafter"/>
</dbReference>
<protein>
    <submittedName>
        <fullName evidence="14">Alpha-2,8-sialyltransferase 8F</fullName>
    </submittedName>
</protein>
<keyword evidence="5" id="KW-0812">Transmembrane</keyword>
<feature type="disulfide bond" evidence="12">
    <location>
        <begin position="143"/>
        <end position="292"/>
    </location>
</feature>
<dbReference type="FunFam" id="3.90.1480.20:FF:000001">
    <property type="entry name" value="ST8 alpha-N-acetyl-neuraminide alpha-2,8-sialyltransferase 2"/>
    <property type="match status" value="1"/>
</dbReference>
<dbReference type="Proteomes" id="UP000515152">
    <property type="component" value="Chromosome 1"/>
</dbReference>
<dbReference type="KEGG" id="char:105890758"/>
<dbReference type="GO" id="GO:0006491">
    <property type="term" value="P:N-glycan processing"/>
    <property type="evidence" value="ECO:0007669"/>
    <property type="project" value="TreeGrafter"/>
</dbReference>
<evidence type="ECO:0000256" key="12">
    <source>
        <dbReference type="PIRSR" id="PIRSR005557-2"/>
    </source>
</evidence>
<reference evidence="14" key="1">
    <citation type="submission" date="2025-08" db="UniProtKB">
        <authorList>
            <consortium name="RefSeq"/>
        </authorList>
    </citation>
    <scope>IDENTIFICATION</scope>
</reference>
<dbReference type="GO" id="GO:0003828">
    <property type="term" value="F:alpha-N-acetylneuraminate alpha-2,8-sialyltransferase activity"/>
    <property type="evidence" value="ECO:0007669"/>
    <property type="project" value="TreeGrafter"/>
</dbReference>
<dbReference type="RefSeq" id="XP_012672285.1">
    <property type="nucleotide sequence ID" value="XM_012816831.3"/>
</dbReference>
<dbReference type="CDD" id="cd23971">
    <property type="entry name" value="GT29_ST8SIA_mono"/>
    <property type="match status" value="1"/>
</dbReference>
<dbReference type="PANTHER" id="PTHR11987:SF50">
    <property type="entry name" value="ALPHA-2,8-SIALYLTRANSFERASE 8F"/>
    <property type="match status" value="1"/>
</dbReference>
<evidence type="ECO:0000256" key="2">
    <source>
        <dbReference type="ARBA" id="ARBA00006003"/>
    </source>
</evidence>
<dbReference type="PANTHER" id="PTHR11987">
    <property type="entry name" value="ALPHA-2,8-SIALYLTRANSFERASE"/>
    <property type="match status" value="1"/>
</dbReference>
<name>A0A6P3VHU6_CLUHA</name>
<evidence type="ECO:0000256" key="6">
    <source>
        <dbReference type="ARBA" id="ARBA00022968"/>
    </source>
</evidence>
<evidence type="ECO:0000256" key="1">
    <source>
        <dbReference type="ARBA" id="ARBA00004323"/>
    </source>
</evidence>
<evidence type="ECO:0000256" key="8">
    <source>
        <dbReference type="ARBA" id="ARBA00023034"/>
    </source>
</evidence>
<proteinExistence type="inferred from homology"/>
<evidence type="ECO:0000256" key="11">
    <source>
        <dbReference type="ARBA" id="ARBA00023180"/>
    </source>
</evidence>
<keyword evidence="9" id="KW-0472">Membrane</keyword>
<keyword evidence="8" id="KW-0333">Golgi apparatus</keyword>
<evidence type="ECO:0000256" key="3">
    <source>
        <dbReference type="ARBA" id="ARBA00022676"/>
    </source>
</evidence>
<dbReference type="InterPro" id="IPR001675">
    <property type="entry name" value="Glyco_trans_29"/>
</dbReference>
<keyword evidence="6" id="KW-0735">Signal-anchor</keyword>
<dbReference type="GO" id="GO:0021628">
    <property type="term" value="P:olfactory nerve formation"/>
    <property type="evidence" value="ECO:0007669"/>
    <property type="project" value="Ensembl"/>
</dbReference>
<evidence type="ECO:0000256" key="9">
    <source>
        <dbReference type="ARBA" id="ARBA00023136"/>
    </source>
</evidence>
<keyword evidence="7" id="KW-1133">Transmembrane helix</keyword>
<evidence type="ECO:0000256" key="7">
    <source>
        <dbReference type="ARBA" id="ARBA00022989"/>
    </source>
</evidence>
<evidence type="ECO:0000313" key="14">
    <source>
        <dbReference type="RefSeq" id="XP_012672285.1"/>
    </source>
</evidence>
<keyword evidence="3" id="KW-0328">Glycosyltransferase</keyword>
<dbReference type="AlphaFoldDB" id="A0A6P3VHU6"/>
<dbReference type="GeneID" id="105890758"/>
<evidence type="ECO:0000256" key="4">
    <source>
        <dbReference type="ARBA" id="ARBA00022679"/>
    </source>
</evidence>
<dbReference type="Pfam" id="PF00777">
    <property type="entry name" value="Glyco_transf_29"/>
    <property type="match status" value="1"/>
</dbReference>
<sequence length="358" mass="40236">MKLVLLKLLLSLMLIVVALGSFFTLLLWIVSSESDTTPRSPFHVKKSPDLTDCTGCRDSVIDKVLERYSKNWKKQENNYKRFRALLSSRCHGATKAVVTQANTPLGSKVVYDGEKRKPLQVTSALFNVFPKEPPFGNTSWDTCSVVGNGGILANSSCGRRIDSAQFVIRCNLPPLEHGYEEDVGNKTDLVTANPSILHEKFGGLMERRRPFVEGLRPYGNSLILLPAFSYSHNTPVSLRAVYTLEDFRSPARPVFLSPDYLTSLARFWRSQGLRSVRLSTGLIVASLALELCTNVDLYGFWPFSQHPHGHQPLTNHYYDNRETKKKIHAMPAEFDHLLRLHGQGILRVHLGQCPRSDG</sequence>
<evidence type="ECO:0000313" key="13">
    <source>
        <dbReference type="Proteomes" id="UP000515152"/>
    </source>
</evidence>
<dbReference type="PIRSF" id="PIRSF005557">
    <property type="entry name" value="Sialyl_trans"/>
    <property type="match status" value="1"/>
</dbReference>
<dbReference type="OrthoDB" id="10264956at2759"/>